<reference evidence="1" key="1">
    <citation type="journal article" date="2020" name="Stud. Mycol.">
        <title>101 Dothideomycetes genomes: a test case for predicting lifestyles and emergence of pathogens.</title>
        <authorList>
            <person name="Haridas S."/>
            <person name="Albert R."/>
            <person name="Binder M."/>
            <person name="Bloem J."/>
            <person name="Labutti K."/>
            <person name="Salamov A."/>
            <person name="Andreopoulos B."/>
            <person name="Baker S."/>
            <person name="Barry K."/>
            <person name="Bills G."/>
            <person name="Bluhm B."/>
            <person name="Cannon C."/>
            <person name="Castanera R."/>
            <person name="Culley D."/>
            <person name="Daum C."/>
            <person name="Ezra D."/>
            <person name="Gonzalez J."/>
            <person name="Henrissat B."/>
            <person name="Kuo A."/>
            <person name="Liang C."/>
            <person name="Lipzen A."/>
            <person name="Lutzoni F."/>
            <person name="Magnuson J."/>
            <person name="Mondo S."/>
            <person name="Nolan M."/>
            <person name="Ohm R."/>
            <person name="Pangilinan J."/>
            <person name="Park H.-J."/>
            <person name="Ramirez L."/>
            <person name="Alfaro M."/>
            <person name="Sun H."/>
            <person name="Tritt A."/>
            <person name="Yoshinaga Y."/>
            <person name="Zwiers L.-H."/>
            <person name="Turgeon B."/>
            <person name="Goodwin S."/>
            <person name="Spatafora J."/>
            <person name="Crous P."/>
            <person name="Grigoriev I."/>
        </authorList>
    </citation>
    <scope>NUCLEOTIDE SEQUENCE</scope>
    <source>
        <strain evidence="1">ATCC 200398</strain>
    </source>
</reference>
<dbReference type="EMBL" id="MU003492">
    <property type="protein sequence ID" value="KAF2478293.1"/>
    <property type="molecule type" value="Genomic_DNA"/>
</dbReference>
<proteinExistence type="predicted"/>
<protein>
    <submittedName>
        <fullName evidence="1">Uncharacterized protein</fullName>
    </submittedName>
</protein>
<evidence type="ECO:0000313" key="2">
    <source>
        <dbReference type="Proteomes" id="UP000799755"/>
    </source>
</evidence>
<gene>
    <name evidence="1" type="ORF">BDR25DRAFT_309073</name>
</gene>
<name>A0ACB6RG47_9PLEO</name>
<accession>A0ACB6RG47</accession>
<keyword evidence="2" id="KW-1185">Reference proteome</keyword>
<evidence type="ECO:0000313" key="1">
    <source>
        <dbReference type="EMBL" id="KAF2478293.1"/>
    </source>
</evidence>
<dbReference type="Proteomes" id="UP000799755">
    <property type="component" value="Unassembled WGS sequence"/>
</dbReference>
<organism evidence="1 2">
    <name type="scientific">Lindgomyces ingoldianus</name>
    <dbReference type="NCBI Taxonomy" id="673940"/>
    <lineage>
        <taxon>Eukaryota</taxon>
        <taxon>Fungi</taxon>
        <taxon>Dikarya</taxon>
        <taxon>Ascomycota</taxon>
        <taxon>Pezizomycotina</taxon>
        <taxon>Dothideomycetes</taxon>
        <taxon>Pleosporomycetidae</taxon>
        <taxon>Pleosporales</taxon>
        <taxon>Lindgomycetaceae</taxon>
        <taxon>Lindgomyces</taxon>
    </lineage>
</organism>
<comment type="caution">
    <text evidence="1">The sequence shown here is derived from an EMBL/GenBank/DDBJ whole genome shotgun (WGS) entry which is preliminary data.</text>
</comment>
<sequence>MMKLPLLICALQTCIKGQAISECCATDLECLCTHPSTIQPFFAAFTKCILRKCDPGEQYEFMSIFEATCIRLNITSPHSTEAPSLSEKQNHVVTLSLSKRIGRVLVDTSSVLTASPKSSQLPGFISAPAVSSMPMPTLPDLPPSVPTPTPTPTSMDLSIETLQIDTAPSPMPTPATDLPTTTGALSREGNATIPAITSFSASVHASHTTGAPHSTSDSLEVKPLQFVVLMVVMGVVALVSPVFG</sequence>